<evidence type="ECO:0000313" key="2">
    <source>
        <dbReference type="EMBL" id="PRY56763.1"/>
    </source>
</evidence>
<accession>A0A2T0UFP2</accession>
<reference evidence="2 3" key="1">
    <citation type="submission" date="2018-03" db="EMBL/GenBank/DDBJ databases">
        <title>Genomic Encyclopedia of Type Strains, Phase III (KMG-III): the genomes of soil and plant-associated and newly described type strains.</title>
        <authorList>
            <person name="Whitman W."/>
        </authorList>
    </citation>
    <scope>NUCLEOTIDE SEQUENCE [LARGE SCALE GENOMIC DNA]</scope>
    <source>
        <strain evidence="2 3">CGMCC 4.7067</strain>
    </source>
</reference>
<organism evidence="2 3">
    <name type="scientific">Glycomyces artemisiae</name>
    <dbReference type="NCBI Taxonomy" id="1076443"/>
    <lineage>
        <taxon>Bacteria</taxon>
        <taxon>Bacillati</taxon>
        <taxon>Actinomycetota</taxon>
        <taxon>Actinomycetes</taxon>
        <taxon>Glycomycetales</taxon>
        <taxon>Glycomycetaceae</taxon>
        <taxon>Glycomyces</taxon>
    </lineage>
</organism>
<evidence type="ECO:0000313" key="3">
    <source>
        <dbReference type="Proteomes" id="UP000238176"/>
    </source>
</evidence>
<keyword evidence="1" id="KW-0812">Transmembrane</keyword>
<feature type="transmembrane region" description="Helical" evidence="1">
    <location>
        <begin position="110"/>
        <end position="130"/>
    </location>
</feature>
<comment type="caution">
    <text evidence="2">The sequence shown here is derived from an EMBL/GenBank/DDBJ whole genome shotgun (WGS) entry which is preliminary data.</text>
</comment>
<dbReference type="Proteomes" id="UP000238176">
    <property type="component" value="Unassembled WGS sequence"/>
</dbReference>
<name>A0A2T0UFP2_9ACTN</name>
<dbReference type="OrthoDB" id="9832946at2"/>
<feature type="transmembrane region" description="Helical" evidence="1">
    <location>
        <begin position="81"/>
        <end position="104"/>
    </location>
</feature>
<protein>
    <submittedName>
        <fullName evidence="2">Uncharacterized protein</fullName>
    </submittedName>
</protein>
<dbReference type="AlphaFoldDB" id="A0A2T0UFP2"/>
<proteinExistence type="predicted"/>
<dbReference type="RefSeq" id="WP_106365560.1">
    <property type="nucleotide sequence ID" value="NZ_PVTJ01000008.1"/>
</dbReference>
<keyword evidence="1" id="KW-1133">Transmembrane helix</keyword>
<sequence length="161" mass="17545">MRELREQSGIVVGHLVDTSFFTVIVYSRETKRFATTPVPYRRPAAGEEVGEVRCGTCGAELLLRVRSVAETKRIRKRHLTVALAGLALSAAAAVFGSLVYLPLAEPLGKIVLLAFLAGLPVVGIAGWLWWKEDGVRLHSAGVSTDRTHWRLDGALPYRAAP</sequence>
<dbReference type="EMBL" id="PVTJ01000008">
    <property type="protein sequence ID" value="PRY56763.1"/>
    <property type="molecule type" value="Genomic_DNA"/>
</dbReference>
<evidence type="ECO:0000256" key="1">
    <source>
        <dbReference type="SAM" id="Phobius"/>
    </source>
</evidence>
<keyword evidence="3" id="KW-1185">Reference proteome</keyword>
<gene>
    <name evidence="2" type="ORF">B0I28_10874</name>
</gene>
<keyword evidence="1" id="KW-0472">Membrane</keyword>